<protein>
    <submittedName>
        <fullName evidence="4">ATP-dependent helicase</fullName>
    </submittedName>
</protein>
<dbReference type="Gene3D" id="3.40.50.300">
    <property type="entry name" value="P-loop containing nucleotide triphosphate hydrolases"/>
    <property type="match status" value="1"/>
</dbReference>
<dbReference type="InterPro" id="IPR038718">
    <property type="entry name" value="SNF2-like_sf"/>
</dbReference>
<accession>A0A7X2L3S5</accession>
<dbReference type="CDD" id="cd18793">
    <property type="entry name" value="SF2_C_SNF"/>
    <property type="match status" value="1"/>
</dbReference>
<evidence type="ECO:0000313" key="4">
    <source>
        <dbReference type="EMBL" id="MRN56287.1"/>
    </source>
</evidence>
<dbReference type="InterPro" id="IPR000330">
    <property type="entry name" value="SNF2_N"/>
</dbReference>
<organism evidence="4 5">
    <name type="scientific">Paenibacillus monticola</name>
    <dbReference type="NCBI Taxonomy" id="2666075"/>
    <lineage>
        <taxon>Bacteria</taxon>
        <taxon>Bacillati</taxon>
        <taxon>Bacillota</taxon>
        <taxon>Bacilli</taxon>
        <taxon>Bacillales</taxon>
        <taxon>Paenibacillaceae</taxon>
        <taxon>Paenibacillus</taxon>
    </lineage>
</organism>
<dbReference type="PANTHER" id="PTHR10799">
    <property type="entry name" value="SNF2/RAD54 HELICASE FAMILY"/>
    <property type="match status" value="1"/>
</dbReference>
<evidence type="ECO:0000256" key="1">
    <source>
        <dbReference type="ARBA" id="ARBA00022801"/>
    </source>
</evidence>
<keyword evidence="4" id="KW-0067">ATP-binding</keyword>
<dbReference type="Pfam" id="PF12419">
    <property type="entry name" value="DUF3670"/>
    <property type="match status" value="1"/>
</dbReference>
<dbReference type="InterPro" id="IPR022138">
    <property type="entry name" value="DUF3670"/>
</dbReference>
<proteinExistence type="predicted"/>
<keyword evidence="1" id="KW-0378">Hydrolase</keyword>
<keyword evidence="4" id="KW-0347">Helicase</keyword>
<dbReference type="Gene3D" id="3.40.50.10810">
    <property type="entry name" value="Tandem AAA-ATPase domain"/>
    <property type="match status" value="1"/>
</dbReference>
<reference evidence="4 5" key="1">
    <citation type="submission" date="2019-11" db="EMBL/GenBank/DDBJ databases">
        <title>Paenibacillus monticola sp. nov., a novel PGPR strain isolated from mountain sample in China.</title>
        <authorList>
            <person name="Zhao Q."/>
            <person name="Li H.-P."/>
            <person name="Zhang J.-L."/>
        </authorList>
    </citation>
    <scope>NUCLEOTIDE SEQUENCE [LARGE SCALE GENOMIC DNA]</scope>
    <source>
        <strain evidence="4 5">LC-T2</strain>
    </source>
</reference>
<gene>
    <name evidence="4" type="ORF">GJB61_25265</name>
</gene>
<evidence type="ECO:0000259" key="2">
    <source>
        <dbReference type="PROSITE" id="PS51192"/>
    </source>
</evidence>
<dbReference type="EMBL" id="WJXB01000013">
    <property type="protein sequence ID" value="MRN56287.1"/>
    <property type="molecule type" value="Genomic_DNA"/>
</dbReference>
<dbReference type="GO" id="GO:0005524">
    <property type="term" value="F:ATP binding"/>
    <property type="evidence" value="ECO:0007669"/>
    <property type="project" value="InterPro"/>
</dbReference>
<keyword evidence="5" id="KW-1185">Reference proteome</keyword>
<comment type="caution">
    <text evidence="4">The sequence shown here is derived from an EMBL/GenBank/DDBJ whole genome shotgun (WGS) entry which is preliminary data.</text>
</comment>
<dbReference type="InterPro" id="IPR014001">
    <property type="entry name" value="Helicase_ATP-bd"/>
</dbReference>
<dbReference type="InterPro" id="IPR001650">
    <property type="entry name" value="Helicase_C-like"/>
</dbReference>
<dbReference type="AlphaFoldDB" id="A0A7X2L3S5"/>
<dbReference type="RefSeq" id="WP_154121783.1">
    <property type="nucleotide sequence ID" value="NZ_WJXB01000013.1"/>
</dbReference>
<dbReference type="InterPro" id="IPR049730">
    <property type="entry name" value="SNF2/RAD54-like_C"/>
</dbReference>
<dbReference type="Pfam" id="PF00176">
    <property type="entry name" value="SNF2-rel_dom"/>
    <property type="match status" value="1"/>
</dbReference>
<dbReference type="InterPro" id="IPR027417">
    <property type="entry name" value="P-loop_NTPase"/>
</dbReference>
<sequence length="897" mass="101951">MITEADGRGDSRNKQLMAILHPDGLFELDWQASEQLLDSNDLVALTDIFKQYEQHADSFWFGLGLIGDSEATSDSLRYLMHIAATFVRKLARNPDIEVLRGEAKAELEDEEIQMLLDNAPYLAGSQYLDHDWIELAWNRLHEAFELTVLQYEGNIVELFRAGGYPVHLVGRVYFHLVENKKEGEEYPFSFMSTYAAELSAEGKSRHLPLKNALLEYGENSMKLLDLLSTVNQASEKSGFIAELVESGDIFYPIGLTAGEAYTFLKEIELYEEAGVICRIPKWWSNKANALKLTVNVGDKQPSHMNADALLGFDAELWLGGEAISAEELRQLLAEEEGLAFLKGKWVEVNHKRLQQALQAYEQAHALMDESGLSLVDAMRLQLNARTMLDISEENVQLEVTNGQWLAAVLHSLTHPEEVEPLASAGEDFHASLRVYQERGLDWLHQMKSLGLGACLADDMGLGKTIQVIALLNVMRTRKREKALLVVPASLIGNWMSELGKFAPSLKYVVYHPSENKEITEDDGSLEANELFITTYGMLAKYEWITNRVWDTLILDEAQAIKNPGTKQTKLVKQIKASYRIAMTGTPIENRLSDLWSLFDFLNKGLLGTAKEFTQFTKSMRESVDGYTRLKQVVSPFILRRLKTDKSIITDLPDKIEMKTYATLTKKQVVLYNKLVMDLKLKIESAEEGIQRKGLVLAALMKFKQICNHPDQYLGQQVYAEEESGKYARLREICETIYEKRERVIIFTQFKEITESLRTFLEQIFQHKGLVLHGGTAVSKRKELVAEFQGKEYVPFMVLSIKAGGVGLNLTSANHVIHFDRWWNPAVENQATDRAFRIGQQKNVIVHKFITQGTVEEKIDQMIEDKMKLSSEIVPDIQESWITEMNNEQIMDLMRLTI</sequence>
<evidence type="ECO:0000313" key="5">
    <source>
        <dbReference type="Proteomes" id="UP000463051"/>
    </source>
</evidence>
<dbReference type="GO" id="GO:0016787">
    <property type="term" value="F:hydrolase activity"/>
    <property type="evidence" value="ECO:0007669"/>
    <property type="project" value="UniProtKB-KW"/>
</dbReference>
<name>A0A7X2L3S5_9BACL</name>
<keyword evidence="4" id="KW-0547">Nucleotide-binding</keyword>
<feature type="domain" description="Helicase ATP-binding" evidence="2">
    <location>
        <begin position="444"/>
        <end position="604"/>
    </location>
</feature>
<dbReference type="SMART" id="SM00490">
    <property type="entry name" value="HELICc"/>
    <property type="match status" value="1"/>
</dbReference>
<dbReference type="SUPFAM" id="SSF52540">
    <property type="entry name" value="P-loop containing nucleoside triphosphate hydrolases"/>
    <property type="match status" value="2"/>
</dbReference>
<dbReference type="PROSITE" id="PS51192">
    <property type="entry name" value="HELICASE_ATP_BIND_1"/>
    <property type="match status" value="1"/>
</dbReference>
<dbReference type="PROSITE" id="PS51194">
    <property type="entry name" value="HELICASE_CTER"/>
    <property type="match status" value="1"/>
</dbReference>
<dbReference type="Proteomes" id="UP000463051">
    <property type="component" value="Unassembled WGS sequence"/>
</dbReference>
<dbReference type="GO" id="GO:0004386">
    <property type="term" value="F:helicase activity"/>
    <property type="evidence" value="ECO:0007669"/>
    <property type="project" value="UniProtKB-KW"/>
</dbReference>
<dbReference type="SMART" id="SM00487">
    <property type="entry name" value="DEXDc"/>
    <property type="match status" value="1"/>
</dbReference>
<dbReference type="Pfam" id="PF00271">
    <property type="entry name" value="Helicase_C"/>
    <property type="match status" value="1"/>
</dbReference>
<feature type="domain" description="Helicase C-terminal" evidence="3">
    <location>
        <begin position="728"/>
        <end position="893"/>
    </location>
</feature>
<evidence type="ECO:0000259" key="3">
    <source>
        <dbReference type="PROSITE" id="PS51194"/>
    </source>
</evidence>